<proteinExistence type="predicted"/>
<evidence type="ECO:0000313" key="2">
    <source>
        <dbReference type="EMBL" id="CAH0370311.1"/>
    </source>
</evidence>
<feature type="compositionally biased region" description="Low complexity" evidence="1">
    <location>
        <begin position="44"/>
        <end position="53"/>
    </location>
</feature>
<name>A0A8J2SGJ2_9STRA</name>
<reference evidence="2" key="1">
    <citation type="submission" date="2021-11" db="EMBL/GenBank/DDBJ databases">
        <authorList>
            <consortium name="Genoscope - CEA"/>
            <person name="William W."/>
        </authorList>
    </citation>
    <scope>NUCLEOTIDE SEQUENCE</scope>
</reference>
<dbReference type="EMBL" id="CAKKNE010000003">
    <property type="protein sequence ID" value="CAH0370311.1"/>
    <property type="molecule type" value="Genomic_DNA"/>
</dbReference>
<dbReference type="Proteomes" id="UP000789595">
    <property type="component" value="Unassembled WGS sequence"/>
</dbReference>
<dbReference type="AlphaFoldDB" id="A0A8J2SGJ2"/>
<keyword evidence="3" id="KW-1185">Reference proteome</keyword>
<feature type="region of interest" description="Disordered" evidence="1">
    <location>
        <begin position="198"/>
        <end position="229"/>
    </location>
</feature>
<sequence length="352" mass="38235">MACCNLASCVQAALAGLRLPDEPAPGGMMDESDGDEAAPEVAEETAPTPAADDWGPKWKRKMRAQLPTQHELNVEVMRAAANSPAKGILRMLAFYAGHHLTVDQIARSVLVPPGHVEELLYHLYSYGHVAEHSAGGVTTYSARSDALERYLTSRDDADRAATPTPALAPAPAIMARLGEMWDALDGAARKRYGDDAPMVRVGTKKPRSAARARSATPTPPPDSDAPTATVDDEVADKWARGELQVEHIEPCALVFKSKGPFVDADGNFTEAARYLNRLANLQLMDAHKNNVKDANFSGVTRRALEERERLLAGCDLSTEVGFKKHLDALRVHVITVSEIGAKDEKFRGEKYF</sequence>
<accession>A0A8J2SGJ2</accession>
<gene>
    <name evidence="2" type="ORF">PECAL_3P01890</name>
</gene>
<evidence type="ECO:0000256" key="1">
    <source>
        <dbReference type="SAM" id="MobiDB-lite"/>
    </source>
</evidence>
<protein>
    <submittedName>
        <fullName evidence="2">Uncharacterized protein</fullName>
    </submittedName>
</protein>
<feature type="compositionally biased region" description="Acidic residues" evidence="1">
    <location>
        <begin position="30"/>
        <end position="43"/>
    </location>
</feature>
<evidence type="ECO:0000313" key="3">
    <source>
        <dbReference type="Proteomes" id="UP000789595"/>
    </source>
</evidence>
<comment type="caution">
    <text evidence="2">The sequence shown here is derived from an EMBL/GenBank/DDBJ whole genome shotgun (WGS) entry which is preliminary data.</text>
</comment>
<organism evidence="2 3">
    <name type="scientific">Pelagomonas calceolata</name>
    <dbReference type="NCBI Taxonomy" id="35677"/>
    <lineage>
        <taxon>Eukaryota</taxon>
        <taxon>Sar</taxon>
        <taxon>Stramenopiles</taxon>
        <taxon>Ochrophyta</taxon>
        <taxon>Pelagophyceae</taxon>
        <taxon>Pelagomonadales</taxon>
        <taxon>Pelagomonadaceae</taxon>
        <taxon>Pelagomonas</taxon>
    </lineage>
</organism>
<feature type="region of interest" description="Disordered" evidence="1">
    <location>
        <begin position="21"/>
        <end position="55"/>
    </location>
</feature>